<evidence type="ECO:0000313" key="2">
    <source>
        <dbReference type="Proteomes" id="UP000228934"/>
    </source>
</evidence>
<proteinExistence type="predicted"/>
<gene>
    <name evidence="1" type="ORF">AB205_0130040</name>
</gene>
<keyword evidence="2" id="KW-1185">Reference proteome</keyword>
<protein>
    <submittedName>
        <fullName evidence="1">Uncharacterized protein</fullName>
    </submittedName>
</protein>
<dbReference type="OrthoDB" id="6358449at2759"/>
<accession>A0A2G9R7H6</accession>
<dbReference type="EMBL" id="KV953423">
    <property type="protein sequence ID" value="PIO23810.1"/>
    <property type="molecule type" value="Genomic_DNA"/>
</dbReference>
<dbReference type="Proteomes" id="UP000228934">
    <property type="component" value="Unassembled WGS sequence"/>
</dbReference>
<sequence length="131" mass="14703">MATSMDVGNGYHFNSPSLTISRLVNCEQSTNLFHSTFKTTARLSRQNIKKKKYCSYNTLLVNQGSNNSPDHYVRLEEKKKISPFFCFKSGGMEVQEGILSIAQVYLSTLCQCSVSFCCDDLTVASCEYVKP</sequence>
<name>A0A2G9R7H6_AQUCT</name>
<reference evidence="2" key="1">
    <citation type="journal article" date="2017" name="Nat. Commun.">
        <title>The North American bullfrog draft genome provides insight into hormonal regulation of long noncoding RNA.</title>
        <authorList>
            <person name="Hammond S.A."/>
            <person name="Warren R.L."/>
            <person name="Vandervalk B.P."/>
            <person name="Kucuk E."/>
            <person name="Khan H."/>
            <person name="Gibb E.A."/>
            <person name="Pandoh P."/>
            <person name="Kirk H."/>
            <person name="Zhao Y."/>
            <person name="Jones M."/>
            <person name="Mungall A.J."/>
            <person name="Coope R."/>
            <person name="Pleasance S."/>
            <person name="Moore R.A."/>
            <person name="Holt R.A."/>
            <person name="Round J.M."/>
            <person name="Ohora S."/>
            <person name="Walle B.V."/>
            <person name="Veldhoen N."/>
            <person name="Helbing C.C."/>
            <person name="Birol I."/>
        </authorList>
    </citation>
    <scope>NUCLEOTIDE SEQUENCE [LARGE SCALE GENOMIC DNA]</scope>
</reference>
<evidence type="ECO:0000313" key="1">
    <source>
        <dbReference type="EMBL" id="PIO23810.1"/>
    </source>
</evidence>
<dbReference type="AlphaFoldDB" id="A0A2G9R7H6"/>
<organism evidence="1 2">
    <name type="scientific">Aquarana catesbeiana</name>
    <name type="common">American bullfrog</name>
    <name type="synonym">Rana catesbeiana</name>
    <dbReference type="NCBI Taxonomy" id="8400"/>
    <lineage>
        <taxon>Eukaryota</taxon>
        <taxon>Metazoa</taxon>
        <taxon>Chordata</taxon>
        <taxon>Craniata</taxon>
        <taxon>Vertebrata</taxon>
        <taxon>Euteleostomi</taxon>
        <taxon>Amphibia</taxon>
        <taxon>Batrachia</taxon>
        <taxon>Anura</taxon>
        <taxon>Neobatrachia</taxon>
        <taxon>Ranoidea</taxon>
        <taxon>Ranidae</taxon>
        <taxon>Aquarana</taxon>
    </lineage>
</organism>